<dbReference type="RefSeq" id="WP_139080744.1">
    <property type="nucleotide sequence ID" value="NZ_VDFV01000004.1"/>
</dbReference>
<dbReference type="Proteomes" id="UP000305709">
    <property type="component" value="Unassembled WGS sequence"/>
</dbReference>
<accession>A0A5C4NF82</accession>
<sequence>MSSDMCDLNEFEPPFVVRQTPWGTLVRRSDGPPILLQVTRGLVGTLAVAFVAAALTLVSLPTPGEAFTLAHVASAIVLVLAAAVLLHVALRGTVIEFHVNLARGELRQIAHHRVGPAAQGRCASQPAVSLHIERRGQVRALMLHQRGCEDGLCIARGPEPALQALRGCIEHDLRLAGPGGRPRL</sequence>
<proteinExistence type="predicted"/>
<dbReference type="EMBL" id="VDFV01000004">
    <property type="protein sequence ID" value="TNC73421.1"/>
    <property type="molecule type" value="Genomic_DNA"/>
</dbReference>
<protein>
    <recommendedName>
        <fullName evidence="4">DUF2244 domain-containing protein</fullName>
    </recommendedName>
</protein>
<evidence type="ECO:0000256" key="1">
    <source>
        <dbReference type="SAM" id="Phobius"/>
    </source>
</evidence>
<keyword evidence="1" id="KW-0472">Membrane</keyword>
<keyword evidence="1" id="KW-1133">Transmembrane helix</keyword>
<name>A0A5C4NF82_9RHOB</name>
<feature type="transmembrane region" description="Helical" evidence="1">
    <location>
        <begin position="66"/>
        <end position="90"/>
    </location>
</feature>
<evidence type="ECO:0000313" key="3">
    <source>
        <dbReference type="Proteomes" id="UP000305709"/>
    </source>
</evidence>
<feature type="transmembrane region" description="Helical" evidence="1">
    <location>
        <begin position="41"/>
        <end position="60"/>
    </location>
</feature>
<keyword evidence="1" id="KW-0812">Transmembrane</keyword>
<dbReference type="AlphaFoldDB" id="A0A5C4NF82"/>
<reference evidence="2 3" key="1">
    <citation type="submission" date="2019-06" db="EMBL/GenBank/DDBJ databases">
        <authorList>
            <person name="Jiang L."/>
        </authorList>
    </citation>
    <scope>NUCLEOTIDE SEQUENCE [LARGE SCALE GENOMIC DNA]</scope>
    <source>
        <strain evidence="2 3">YIM 48858</strain>
    </source>
</reference>
<evidence type="ECO:0000313" key="2">
    <source>
        <dbReference type="EMBL" id="TNC73421.1"/>
    </source>
</evidence>
<gene>
    <name evidence="2" type="ORF">FHG71_06150</name>
</gene>
<evidence type="ECO:0008006" key="4">
    <source>
        <dbReference type="Google" id="ProtNLM"/>
    </source>
</evidence>
<organism evidence="2 3">
    <name type="scientific">Rubellimicrobium roseum</name>
    <dbReference type="NCBI Taxonomy" id="687525"/>
    <lineage>
        <taxon>Bacteria</taxon>
        <taxon>Pseudomonadati</taxon>
        <taxon>Pseudomonadota</taxon>
        <taxon>Alphaproteobacteria</taxon>
        <taxon>Rhodobacterales</taxon>
        <taxon>Roseobacteraceae</taxon>
        <taxon>Rubellimicrobium</taxon>
    </lineage>
</organism>
<keyword evidence="3" id="KW-1185">Reference proteome</keyword>
<comment type="caution">
    <text evidence="2">The sequence shown here is derived from an EMBL/GenBank/DDBJ whole genome shotgun (WGS) entry which is preliminary data.</text>
</comment>